<reference evidence="2" key="1">
    <citation type="journal article" date="2019" name="Int. J. Syst. Evol. Microbiol.">
        <title>The Global Catalogue of Microorganisms (GCM) 10K type strain sequencing project: providing services to taxonomists for standard genome sequencing and annotation.</title>
        <authorList>
            <consortium name="The Broad Institute Genomics Platform"/>
            <consortium name="The Broad Institute Genome Sequencing Center for Infectious Disease"/>
            <person name="Wu L."/>
            <person name="Ma J."/>
        </authorList>
    </citation>
    <scope>NUCLEOTIDE SEQUENCE [LARGE SCALE GENOMIC DNA]</scope>
    <source>
        <strain evidence="2">KCTC 42281</strain>
    </source>
</reference>
<gene>
    <name evidence="1" type="ORF">ACFOOL_12740</name>
</gene>
<sequence>MSTESQQPRFPGEFTVHILLDDAPHYKGSIHDDDVARARGYKAALIPGAFVYGHVSRAALNAWGEDWVARGAMSTRFKRPVYNHEDITVFTGALEDDGAALRSPVSVRNGDGDEVATGWIALPHAPVAAPDGAGLDFLPVPDRPPAVAAGQLPVGAPLHSRERILTREDFEVSLRAFAERHPLYADPGFVHSGMLMRTAMGDVNSGWKFPAAVVLVEAETQHFRPVFPGQTIRTAGRIAQTYERKGKHYFVSEEVLFADGEPAASFRRTQIYG</sequence>
<evidence type="ECO:0008006" key="3">
    <source>
        <dbReference type="Google" id="ProtNLM"/>
    </source>
</evidence>
<dbReference type="SUPFAM" id="SSF54637">
    <property type="entry name" value="Thioesterase/thiol ester dehydrase-isomerase"/>
    <property type="match status" value="2"/>
</dbReference>
<comment type="caution">
    <text evidence="1">The sequence shown here is derived from an EMBL/GenBank/DDBJ whole genome shotgun (WGS) entry which is preliminary data.</text>
</comment>
<dbReference type="InterPro" id="IPR029069">
    <property type="entry name" value="HotDog_dom_sf"/>
</dbReference>
<dbReference type="Proteomes" id="UP001595613">
    <property type="component" value="Unassembled WGS sequence"/>
</dbReference>
<protein>
    <recommendedName>
        <fullName evidence="3">MaoC-like domain-containing protein</fullName>
    </recommendedName>
</protein>
<name>A0ABV7X2Q1_9HYPH</name>
<dbReference type="Gene3D" id="3.10.129.10">
    <property type="entry name" value="Hotdog Thioesterase"/>
    <property type="match status" value="2"/>
</dbReference>
<organism evidence="1 2">
    <name type="scientific">Devosia honganensis</name>
    <dbReference type="NCBI Taxonomy" id="1610527"/>
    <lineage>
        <taxon>Bacteria</taxon>
        <taxon>Pseudomonadati</taxon>
        <taxon>Pseudomonadota</taxon>
        <taxon>Alphaproteobacteria</taxon>
        <taxon>Hyphomicrobiales</taxon>
        <taxon>Devosiaceae</taxon>
        <taxon>Devosia</taxon>
    </lineage>
</organism>
<dbReference type="EMBL" id="JBHRYD010000011">
    <property type="protein sequence ID" value="MFC3705623.1"/>
    <property type="molecule type" value="Genomic_DNA"/>
</dbReference>
<accession>A0ABV7X2Q1</accession>
<proteinExistence type="predicted"/>
<keyword evidence="2" id="KW-1185">Reference proteome</keyword>
<evidence type="ECO:0000313" key="2">
    <source>
        <dbReference type="Proteomes" id="UP001595613"/>
    </source>
</evidence>
<dbReference type="CDD" id="cd03441">
    <property type="entry name" value="R_hydratase_like"/>
    <property type="match status" value="1"/>
</dbReference>
<dbReference type="RefSeq" id="WP_380097508.1">
    <property type="nucleotide sequence ID" value="NZ_JBHRYD010000011.1"/>
</dbReference>
<evidence type="ECO:0000313" key="1">
    <source>
        <dbReference type="EMBL" id="MFC3705623.1"/>
    </source>
</evidence>